<accession>A0A6N8SAT6</accession>
<evidence type="ECO:0000313" key="1">
    <source>
        <dbReference type="EMBL" id="MXN46049.1"/>
    </source>
</evidence>
<proteinExistence type="predicted"/>
<evidence type="ECO:0000313" key="2">
    <source>
        <dbReference type="Proteomes" id="UP000435802"/>
    </source>
</evidence>
<sequence>MATFIGQPMFPVDFLRPTRASFDNRGNAIDGGVNGLGESITSELSGGGMITATYERMVLQGPDERHEIINWLGARLNGGFRFINVPIVNDKIGPFPVINGAVRPIVKGIQHSDGSFFSDGSGYSQATVWAKLIENAPLRAGQITMRIYGASRDLRWSDWFSIYHSQNGASSKGWRAWRYWESDMLNEGTETVEGVSLSFKDYRLAINPPLREATVAGTRIEAARPTCVMKLRRGETVPFEYEGWYQSRPSINFVEAF</sequence>
<organism evidence="1 2">
    <name type="scientific">Shinella kummerowiae</name>
    <dbReference type="NCBI Taxonomy" id="417745"/>
    <lineage>
        <taxon>Bacteria</taxon>
        <taxon>Pseudomonadati</taxon>
        <taxon>Pseudomonadota</taxon>
        <taxon>Alphaproteobacteria</taxon>
        <taxon>Hyphomicrobiales</taxon>
        <taxon>Rhizobiaceae</taxon>
        <taxon>Shinella</taxon>
    </lineage>
</organism>
<dbReference type="EMBL" id="WUMK01000004">
    <property type="protein sequence ID" value="MXN46049.1"/>
    <property type="molecule type" value="Genomic_DNA"/>
</dbReference>
<dbReference type="OrthoDB" id="7594100at2"/>
<keyword evidence="2" id="KW-1185">Reference proteome</keyword>
<dbReference type="Proteomes" id="UP000435802">
    <property type="component" value="Unassembled WGS sequence"/>
</dbReference>
<reference evidence="1 2" key="1">
    <citation type="submission" date="2019-12" db="EMBL/GenBank/DDBJ databases">
        <title>Shinella kummerowiae sp. nov., a symbiotic bacterium isolated from root nodules of the herbal legume Kummerowia stipulacea.</title>
        <authorList>
            <person name="Gao J."/>
        </authorList>
    </citation>
    <scope>NUCLEOTIDE SEQUENCE [LARGE SCALE GENOMIC DNA]</scope>
    <source>
        <strain evidence="1 2">CCBAU 25048</strain>
    </source>
</reference>
<dbReference type="RefSeq" id="WP_160859597.1">
    <property type="nucleotide sequence ID" value="NZ_WUMK01000004.1"/>
</dbReference>
<gene>
    <name evidence="1" type="ORF">GR138_12695</name>
</gene>
<name>A0A6N8SAT6_9HYPH</name>
<dbReference type="AlphaFoldDB" id="A0A6N8SAT6"/>
<comment type="caution">
    <text evidence="1">The sequence shown here is derived from an EMBL/GenBank/DDBJ whole genome shotgun (WGS) entry which is preliminary data.</text>
</comment>
<protein>
    <submittedName>
        <fullName evidence="1">Uncharacterized protein</fullName>
    </submittedName>
</protein>